<evidence type="ECO:0000313" key="2">
    <source>
        <dbReference type="Proteomes" id="UP000815325"/>
    </source>
</evidence>
<proteinExistence type="predicted"/>
<sequence length="153" mass="16123">MWANAAMSLQPQHVVYLGMLSLAKSGHAVCGSSHAVSHLSHAVIAASRDAAVVATKTSSAAAAKSNKPFKSTTRAACVHAKLLHACRLKEMLKEMVLKRLPVSTSHAAITLVAYADGMLKEMVLKWLPVSTNQAINGEAPELGDSPIKAGTHF</sequence>
<evidence type="ECO:0000313" key="1">
    <source>
        <dbReference type="EMBL" id="KAF5828316.1"/>
    </source>
</evidence>
<protein>
    <recommendedName>
        <fullName evidence="3">Encoded protein</fullName>
    </recommendedName>
</protein>
<dbReference type="EMBL" id="MU070323">
    <property type="protein sequence ID" value="KAF5828316.1"/>
    <property type="molecule type" value="Genomic_DNA"/>
</dbReference>
<evidence type="ECO:0008006" key="3">
    <source>
        <dbReference type="Google" id="ProtNLM"/>
    </source>
</evidence>
<organism evidence="1 2">
    <name type="scientific">Dunaliella salina</name>
    <name type="common">Green alga</name>
    <name type="synonym">Protococcus salinus</name>
    <dbReference type="NCBI Taxonomy" id="3046"/>
    <lineage>
        <taxon>Eukaryota</taxon>
        <taxon>Viridiplantae</taxon>
        <taxon>Chlorophyta</taxon>
        <taxon>core chlorophytes</taxon>
        <taxon>Chlorophyceae</taxon>
        <taxon>CS clade</taxon>
        <taxon>Chlamydomonadales</taxon>
        <taxon>Dunaliellaceae</taxon>
        <taxon>Dunaliella</taxon>
    </lineage>
</organism>
<dbReference type="Proteomes" id="UP000815325">
    <property type="component" value="Unassembled WGS sequence"/>
</dbReference>
<comment type="caution">
    <text evidence="1">The sequence shown here is derived from an EMBL/GenBank/DDBJ whole genome shotgun (WGS) entry which is preliminary data.</text>
</comment>
<reference evidence="1" key="1">
    <citation type="submission" date="2017-08" db="EMBL/GenBank/DDBJ databases">
        <authorList>
            <person name="Polle J.E."/>
            <person name="Barry K."/>
            <person name="Cushman J."/>
            <person name="Schmutz J."/>
            <person name="Tran D."/>
            <person name="Hathwaick L.T."/>
            <person name="Yim W.C."/>
            <person name="Jenkins J."/>
            <person name="Mckie-Krisberg Z.M."/>
            <person name="Prochnik S."/>
            <person name="Lindquist E."/>
            <person name="Dockter R.B."/>
            <person name="Adam C."/>
            <person name="Molina H."/>
            <person name="Bunkerborg J."/>
            <person name="Jin E."/>
            <person name="Buchheim M."/>
            <person name="Magnuson J."/>
        </authorList>
    </citation>
    <scope>NUCLEOTIDE SEQUENCE</scope>
    <source>
        <strain evidence="1">CCAP 19/18</strain>
    </source>
</reference>
<name>A0ABQ7G144_DUNSA</name>
<keyword evidence="2" id="KW-1185">Reference proteome</keyword>
<accession>A0ABQ7G144</accession>
<gene>
    <name evidence="1" type="ORF">DUNSADRAFT_17783</name>
</gene>